<organism evidence="2">
    <name type="scientific">Ananas comosus var. bracteatus</name>
    <name type="common">red pineapple</name>
    <dbReference type="NCBI Taxonomy" id="296719"/>
    <lineage>
        <taxon>Eukaryota</taxon>
        <taxon>Viridiplantae</taxon>
        <taxon>Streptophyta</taxon>
        <taxon>Embryophyta</taxon>
        <taxon>Tracheophyta</taxon>
        <taxon>Spermatophyta</taxon>
        <taxon>Magnoliopsida</taxon>
        <taxon>Liliopsida</taxon>
        <taxon>Poales</taxon>
        <taxon>Bromeliaceae</taxon>
        <taxon>Bromelioideae</taxon>
        <taxon>Ananas</taxon>
    </lineage>
</organism>
<dbReference type="EMBL" id="LR862135">
    <property type="protein sequence ID" value="CAD1840376.1"/>
    <property type="molecule type" value="Genomic_DNA"/>
</dbReference>
<evidence type="ECO:0000313" key="2">
    <source>
        <dbReference type="EMBL" id="CAD1840376.1"/>
    </source>
</evidence>
<feature type="region of interest" description="Disordered" evidence="1">
    <location>
        <begin position="1"/>
        <end position="22"/>
    </location>
</feature>
<sequence>MVQKKHTKTKRKKKEEEKEFSGGSLTTLYRYRVDGCTGTRVDGCTGTGACTGTEPLSPATRASGLDFVDLVPVQGPVYRYKAADFVQFETAGAFSRLAVGARLIGLEPSLGLDWKDSSSPLELRIGSLLIR</sequence>
<accession>A0A6V7QC10</accession>
<reference evidence="2" key="1">
    <citation type="submission" date="2020-07" db="EMBL/GenBank/DDBJ databases">
        <authorList>
            <person name="Lin J."/>
        </authorList>
    </citation>
    <scope>NUCLEOTIDE SEQUENCE</scope>
</reference>
<evidence type="ECO:0000256" key="1">
    <source>
        <dbReference type="SAM" id="MobiDB-lite"/>
    </source>
</evidence>
<gene>
    <name evidence="2" type="ORF">CB5_LOCUS23587</name>
</gene>
<dbReference type="AlphaFoldDB" id="A0A6V7QC10"/>
<protein>
    <submittedName>
        <fullName evidence="2">Uncharacterized protein</fullName>
    </submittedName>
</protein>
<proteinExistence type="predicted"/>
<feature type="compositionally biased region" description="Basic residues" evidence="1">
    <location>
        <begin position="1"/>
        <end position="13"/>
    </location>
</feature>
<name>A0A6V7QC10_ANACO</name>